<dbReference type="Proteomes" id="UP000294930">
    <property type="component" value="Unassembled WGS sequence"/>
</dbReference>
<name>A0ABY2G819_9FLAO</name>
<keyword evidence="1" id="KW-0472">Membrane</keyword>
<feature type="transmembrane region" description="Helical" evidence="1">
    <location>
        <begin position="125"/>
        <end position="145"/>
    </location>
</feature>
<feature type="transmembrane region" description="Helical" evidence="1">
    <location>
        <begin position="182"/>
        <end position="202"/>
    </location>
</feature>
<evidence type="ECO:0000256" key="1">
    <source>
        <dbReference type="SAM" id="Phobius"/>
    </source>
</evidence>
<reference evidence="2 3" key="1">
    <citation type="submission" date="2019-03" db="EMBL/GenBank/DDBJ databases">
        <title>Genomic Encyclopedia of Type Strains, Phase III (KMG-III): the genomes of soil and plant-associated and newly described type strains.</title>
        <authorList>
            <person name="Whitman W."/>
        </authorList>
    </citation>
    <scope>NUCLEOTIDE SEQUENCE [LARGE SCALE GENOMIC DNA]</scope>
    <source>
        <strain evidence="2 3">CGMCC 1.10957</strain>
    </source>
</reference>
<evidence type="ECO:0000313" key="2">
    <source>
        <dbReference type="EMBL" id="TDY12335.1"/>
    </source>
</evidence>
<keyword evidence="1" id="KW-1133">Transmembrane helix</keyword>
<gene>
    <name evidence="2" type="ORF">A8975_1099</name>
</gene>
<protein>
    <recommendedName>
        <fullName evidence="4">YhhN-like protein</fullName>
    </recommendedName>
</protein>
<dbReference type="EMBL" id="SOQZ01000002">
    <property type="protein sequence ID" value="TDY12335.1"/>
    <property type="molecule type" value="Genomic_DNA"/>
</dbReference>
<evidence type="ECO:0000313" key="3">
    <source>
        <dbReference type="Proteomes" id="UP000294930"/>
    </source>
</evidence>
<feature type="transmembrane region" description="Helical" evidence="1">
    <location>
        <begin position="70"/>
        <end position="88"/>
    </location>
</feature>
<accession>A0ABY2G819</accession>
<sequence length="250" mass="28773">MHVVLYMKNTNEHTHFASRLKLFDLLFLLLLVVSVVIGIVAEMQDLIYTMPLVVLSIIGKYIYETKRKFKVLFLIALLCILVSDVLVFTSFKDYLLWISLLNTFFLICSALVLKPYVKYGKTRASMTISVFISIAFVVYILYTVFNLIITEVYGIEVYFAVLCELSMLLFLFPIGKIYLSDYYDTGTILLASGIFSLFQVALSIINEFLYFDSTFTVLIIICHSLSLYLLTKFLTNTKALKDEALRENYL</sequence>
<keyword evidence="1" id="KW-0812">Transmembrane</keyword>
<feature type="transmembrane region" description="Helical" evidence="1">
    <location>
        <begin position="208"/>
        <end position="231"/>
    </location>
</feature>
<feature type="transmembrane region" description="Helical" evidence="1">
    <location>
        <begin position="46"/>
        <end position="63"/>
    </location>
</feature>
<proteinExistence type="predicted"/>
<keyword evidence="3" id="KW-1185">Reference proteome</keyword>
<organism evidence="2 3">
    <name type="scientific">Meridianimaribacter flavus</name>
    <dbReference type="NCBI Taxonomy" id="571115"/>
    <lineage>
        <taxon>Bacteria</taxon>
        <taxon>Pseudomonadati</taxon>
        <taxon>Bacteroidota</taxon>
        <taxon>Flavobacteriia</taxon>
        <taxon>Flavobacteriales</taxon>
        <taxon>Flavobacteriaceae</taxon>
        <taxon>Meridianimaribacter</taxon>
    </lineage>
</organism>
<comment type="caution">
    <text evidence="2">The sequence shown here is derived from an EMBL/GenBank/DDBJ whole genome shotgun (WGS) entry which is preliminary data.</text>
</comment>
<feature type="transmembrane region" description="Helical" evidence="1">
    <location>
        <begin position="94"/>
        <end position="113"/>
    </location>
</feature>
<feature type="transmembrane region" description="Helical" evidence="1">
    <location>
        <begin position="157"/>
        <end position="175"/>
    </location>
</feature>
<feature type="transmembrane region" description="Helical" evidence="1">
    <location>
        <begin position="20"/>
        <end position="40"/>
    </location>
</feature>
<evidence type="ECO:0008006" key="4">
    <source>
        <dbReference type="Google" id="ProtNLM"/>
    </source>
</evidence>